<organism evidence="8 9">
    <name type="scientific">Brachybacterium epidermidis</name>
    <dbReference type="NCBI Taxonomy" id="2781983"/>
    <lineage>
        <taxon>Bacteria</taxon>
        <taxon>Bacillati</taxon>
        <taxon>Actinomycetota</taxon>
        <taxon>Actinomycetes</taxon>
        <taxon>Micrococcales</taxon>
        <taxon>Dermabacteraceae</taxon>
        <taxon>Brachybacterium</taxon>
    </lineage>
</organism>
<comment type="caution">
    <text evidence="8">The sequence shown here is derived from an EMBL/GenBank/DDBJ whole genome shotgun (WGS) entry which is preliminary data.</text>
</comment>
<dbReference type="EMBL" id="JADEYR010000001">
    <property type="protein sequence ID" value="MBE9403000.1"/>
    <property type="molecule type" value="Genomic_DNA"/>
</dbReference>
<dbReference type="NCBIfam" id="TIGR01967">
    <property type="entry name" value="DEAH_box_HrpA"/>
    <property type="match status" value="1"/>
</dbReference>
<dbReference type="Pfam" id="PF21010">
    <property type="entry name" value="HA2_C"/>
    <property type="match status" value="1"/>
</dbReference>
<keyword evidence="3 8" id="KW-0347">Helicase</keyword>
<dbReference type="GO" id="GO:0016787">
    <property type="term" value="F:hydrolase activity"/>
    <property type="evidence" value="ECO:0007669"/>
    <property type="project" value="UniProtKB-KW"/>
</dbReference>
<dbReference type="SMART" id="SM00490">
    <property type="entry name" value="HELICc"/>
    <property type="match status" value="1"/>
</dbReference>
<dbReference type="InterPro" id="IPR014001">
    <property type="entry name" value="Helicase_ATP-bd"/>
</dbReference>
<accession>A0ABR9VZ58</accession>
<evidence type="ECO:0000313" key="9">
    <source>
        <dbReference type="Proteomes" id="UP000644727"/>
    </source>
</evidence>
<dbReference type="GO" id="GO:0003724">
    <property type="term" value="F:RNA helicase activity"/>
    <property type="evidence" value="ECO:0007669"/>
    <property type="project" value="UniProtKB-EC"/>
</dbReference>
<feature type="region of interest" description="Disordered" evidence="5">
    <location>
        <begin position="995"/>
        <end position="1021"/>
    </location>
</feature>
<evidence type="ECO:0000256" key="2">
    <source>
        <dbReference type="ARBA" id="ARBA00022801"/>
    </source>
</evidence>
<keyword evidence="2 8" id="KW-0378">Hydrolase</keyword>
<dbReference type="InterPro" id="IPR011709">
    <property type="entry name" value="DEAD-box_helicase_OB_fold"/>
</dbReference>
<evidence type="ECO:0000256" key="5">
    <source>
        <dbReference type="SAM" id="MobiDB-lite"/>
    </source>
</evidence>
<dbReference type="SMART" id="SM00847">
    <property type="entry name" value="HA2"/>
    <property type="match status" value="1"/>
</dbReference>
<dbReference type="InterPro" id="IPR024590">
    <property type="entry name" value="HrpA_C"/>
</dbReference>
<dbReference type="RefSeq" id="WP_193864729.1">
    <property type="nucleotide sequence ID" value="NZ_JADEYR010000001.1"/>
</dbReference>
<dbReference type="InterPro" id="IPR003593">
    <property type="entry name" value="AAA+_ATPase"/>
</dbReference>
<dbReference type="PROSITE" id="PS51194">
    <property type="entry name" value="HELICASE_CTER"/>
    <property type="match status" value="1"/>
</dbReference>
<keyword evidence="4" id="KW-0067">ATP-binding</keyword>
<dbReference type="Gene3D" id="1.20.120.1080">
    <property type="match status" value="1"/>
</dbReference>
<feature type="compositionally biased region" description="Basic and acidic residues" evidence="5">
    <location>
        <begin position="1001"/>
        <end position="1021"/>
    </location>
</feature>
<dbReference type="Gene3D" id="3.40.50.300">
    <property type="entry name" value="P-loop containing nucleotide triphosphate hydrolases"/>
    <property type="match status" value="2"/>
</dbReference>
<dbReference type="Proteomes" id="UP000644727">
    <property type="component" value="Unassembled WGS sequence"/>
</dbReference>
<dbReference type="InterPro" id="IPR011545">
    <property type="entry name" value="DEAD/DEAH_box_helicase_dom"/>
</dbReference>
<dbReference type="SUPFAM" id="SSF52540">
    <property type="entry name" value="P-loop containing nucleoside triphosphate hydrolases"/>
    <property type="match status" value="1"/>
</dbReference>
<keyword evidence="9" id="KW-1185">Reference proteome</keyword>
<dbReference type="CDD" id="cd18791">
    <property type="entry name" value="SF2_C_RHA"/>
    <property type="match status" value="1"/>
</dbReference>
<evidence type="ECO:0000256" key="3">
    <source>
        <dbReference type="ARBA" id="ARBA00022806"/>
    </source>
</evidence>
<dbReference type="Pfam" id="PF11898">
    <property type="entry name" value="DUF3418"/>
    <property type="match status" value="1"/>
</dbReference>
<dbReference type="NCBIfam" id="NF008348">
    <property type="entry name" value="PRK11131.1"/>
    <property type="match status" value="1"/>
</dbReference>
<evidence type="ECO:0000256" key="1">
    <source>
        <dbReference type="ARBA" id="ARBA00022741"/>
    </source>
</evidence>
<feature type="domain" description="Helicase ATP-binding" evidence="6">
    <location>
        <begin position="32"/>
        <end position="189"/>
    </location>
</feature>
<gene>
    <name evidence="8" type="primary">hrpA</name>
    <name evidence="8" type="ORF">IOE58_01875</name>
</gene>
<dbReference type="EC" id="3.6.4.13" evidence="8"/>
<protein>
    <submittedName>
        <fullName evidence="8">ATP-dependent RNA helicase HrpA</fullName>
        <ecNumber evidence="8">3.6.4.13</ecNumber>
    </submittedName>
</protein>
<feature type="domain" description="Helicase C-terminal" evidence="7">
    <location>
        <begin position="244"/>
        <end position="426"/>
    </location>
</feature>
<reference evidence="8 9" key="1">
    <citation type="submission" date="2020-10" db="EMBL/GenBank/DDBJ databases">
        <title>Draft genome and description of Brachybacterium epidermidis sp nov.</title>
        <authorList>
            <person name="Boxberger M."/>
            <person name="La Scola B."/>
        </authorList>
    </citation>
    <scope>NUCLEOTIDE SEQUENCE [LARGE SCALE GENOMIC DNA]</scope>
    <source>
        <strain evidence="8 9">Marseille-Q2903</strain>
    </source>
</reference>
<evidence type="ECO:0000256" key="4">
    <source>
        <dbReference type="ARBA" id="ARBA00022840"/>
    </source>
</evidence>
<dbReference type="InterPro" id="IPR007502">
    <property type="entry name" value="Helicase-assoc_dom"/>
</dbReference>
<dbReference type="Pfam" id="PF00270">
    <property type="entry name" value="DEAD"/>
    <property type="match status" value="1"/>
</dbReference>
<evidence type="ECO:0000259" key="6">
    <source>
        <dbReference type="PROSITE" id="PS51192"/>
    </source>
</evidence>
<dbReference type="InterPro" id="IPR001650">
    <property type="entry name" value="Helicase_C-like"/>
</dbReference>
<dbReference type="SMART" id="SM00382">
    <property type="entry name" value="AAA"/>
    <property type="match status" value="1"/>
</dbReference>
<dbReference type="InterPro" id="IPR027417">
    <property type="entry name" value="P-loop_NTPase"/>
</dbReference>
<dbReference type="PANTHER" id="PTHR18934">
    <property type="entry name" value="ATP-DEPENDENT RNA HELICASE"/>
    <property type="match status" value="1"/>
</dbReference>
<dbReference type="Pfam" id="PF07717">
    <property type="entry name" value="OB_NTP_bind"/>
    <property type="match status" value="1"/>
</dbReference>
<sequence>MTENAPADRPRTDLRITYPTDLPVSQRREDIQAAIRENQVVVIAGETGSGKTTQIPKMLLELGYGAKGRLIGHTQPRRIAARSVAQRIAAELGEKLGEGTVGYQVRFTKETSRGARLKLMTDGILLAEIGRDRLLKRYDAIIIDEAHERSLTIDVILGYLRQILPERPDLKVIITSATIDPERFAAHFSCRLPSGDQEPAPILEVSGRTYPVEIRYRPLVLEPDLEGDAGEDDDLDDIHSVERDLTQAITDAVDELAAEGPGDMLVFLPGEREIREIADALSSHLGRGTRGRAALPVEVLPLFGRLSAADQQKIFTPPPAGTFRRIILSTNVAETSLTVPGITYVIDSGLARISRYSQRTKVQRLPIEAISQASANQRSGRSGRTAPGIAIRLYSQEDYEARPEYTEPEILRTSLASVVLLMTSLGLGDVESFPFVEPPATRAITDGVRLLEELGAIEDAPGQPGGRRLTKVGRTLARFPLDPRMARMLIEAHRLGALREVLIIVAALEIQDPRERPLGQEQQAKEKHRRFEDETSDFLAYLKLWEHLQQRRDALSGSAFRREVRSEFLHYLRIREWWDLHSQLRDMAKDVGLSRNDTPASPQAIHQALLAGLLSHVGLYEERSREYTGARGARFAIWPGSALAKKRPDYVMVAELVETSRLWGRTAARIDPAWAEEVGAHVVRRSHSAPHWSSKQAGAMAHEKVTLYGVPIVADRVVGYGRIDPEAARDIFIQHALIEGDWRTRHHFFRDNRALIARLEELEAKTRRRDLLVSDEQLFRFYDERIPAEVVSGAHFDSWWKKQRHETPDLLTLTEDDLLDPDADVAHLARDYPDTWVQGDITLPLSYSFGEVGAKGADGVTATVPLAVLNRLEPRGFDWLVPGMRHELITELIRSLPKPIRRHLVPAPERAKAVAATLHDDDPDAGEPFVEAVADELVALPGVPQDLPLYGAEFDLAKLPAHLRMHFRVVDAKGRQIGSGDSLADLKARLKQRMEASVSSRGDDLDRTDLRSFPEDGVPRVHESTVGGLKVTGYPALVARRDKDGTVTRIDLAVLATEDEQSLAHRAGLIALIDREVGTDLSGVLNSLPNPTKLAVAGSDYPSTAALLADASRAATAHLVGEGTARTRAEYDALQEQVRARHDVLAAQAVKDAAGALAVHGRLQKEVSRASSLAILNTLTAIREHAASLLGDGFISRTGLDHLGDLRRYLETDLVRLDKLQQNPRRDDQLAWQIDDITRYWEGVRAKLSARRLAEPDAGEIPWMLEELRVSLFAQTLGTKYTVSDKRIRKAIAELG</sequence>
<dbReference type="SMART" id="SM00487">
    <property type="entry name" value="DEXDc"/>
    <property type="match status" value="1"/>
</dbReference>
<keyword evidence="1" id="KW-0547">Nucleotide-binding</keyword>
<dbReference type="PANTHER" id="PTHR18934:SF99">
    <property type="entry name" value="ATP-DEPENDENT RNA HELICASE DHX37-RELATED"/>
    <property type="match status" value="1"/>
</dbReference>
<dbReference type="Pfam" id="PF00271">
    <property type="entry name" value="Helicase_C"/>
    <property type="match status" value="1"/>
</dbReference>
<evidence type="ECO:0000313" key="8">
    <source>
        <dbReference type="EMBL" id="MBE9403000.1"/>
    </source>
</evidence>
<evidence type="ECO:0000259" key="7">
    <source>
        <dbReference type="PROSITE" id="PS51194"/>
    </source>
</evidence>
<dbReference type="PROSITE" id="PS51192">
    <property type="entry name" value="HELICASE_ATP_BIND_1"/>
    <property type="match status" value="1"/>
</dbReference>
<name>A0ABR9VZ58_9MICO</name>
<proteinExistence type="predicted"/>
<dbReference type="InterPro" id="IPR010222">
    <property type="entry name" value="RNA_helicase_HrpA"/>
</dbReference>